<reference evidence="1 2" key="1">
    <citation type="journal article" date="2019" name="Sci. Rep.">
        <title>Orb-weaving spider Araneus ventricosus genome elucidates the spidroin gene catalogue.</title>
        <authorList>
            <person name="Kono N."/>
            <person name="Nakamura H."/>
            <person name="Ohtoshi R."/>
            <person name="Moran D.A.P."/>
            <person name="Shinohara A."/>
            <person name="Yoshida Y."/>
            <person name="Fujiwara M."/>
            <person name="Mori M."/>
            <person name="Tomita M."/>
            <person name="Arakawa K."/>
        </authorList>
    </citation>
    <scope>NUCLEOTIDE SEQUENCE [LARGE SCALE GENOMIC DNA]</scope>
</reference>
<evidence type="ECO:0000313" key="1">
    <source>
        <dbReference type="EMBL" id="GBL91482.1"/>
    </source>
</evidence>
<dbReference type="AlphaFoldDB" id="A0A4Y2BGU7"/>
<comment type="caution">
    <text evidence="1">The sequence shown here is derived from an EMBL/GenBank/DDBJ whole genome shotgun (WGS) entry which is preliminary data.</text>
</comment>
<organism evidence="1 2">
    <name type="scientific">Araneus ventricosus</name>
    <name type="common">Orbweaver spider</name>
    <name type="synonym">Epeira ventricosa</name>
    <dbReference type="NCBI Taxonomy" id="182803"/>
    <lineage>
        <taxon>Eukaryota</taxon>
        <taxon>Metazoa</taxon>
        <taxon>Ecdysozoa</taxon>
        <taxon>Arthropoda</taxon>
        <taxon>Chelicerata</taxon>
        <taxon>Arachnida</taxon>
        <taxon>Araneae</taxon>
        <taxon>Araneomorphae</taxon>
        <taxon>Entelegynae</taxon>
        <taxon>Araneoidea</taxon>
        <taxon>Araneidae</taxon>
        <taxon>Araneus</taxon>
    </lineage>
</organism>
<gene>
    <name evidence="1" type="ORF">AVEN_136957_1</name>
</gene>
<dbReference type="EMBL" id="BGPR01000079">
    <property type="protein sequence ID" value="GBL91482.1"/>
    <property type="molecule type" value="Genomic_DNA"/>
</dbReference>
<protein>
    <submittedName>
        <fullName evidence="1">Uncharacterized protein</fullName>
    </submittedName>
</protein>
<dbReference type="Proteomes" id="UP000499080">
    <property type="component" value="Unassembled WGS sequence"/>
</dbReference>
<evidence type="ECO:0000313" key="2">
    <source>
        <dbReference type="Proteomes" id="UP000499080"/>
    </source>
</evidence>
<keyword evidence="2" id="KW-1185">Reference proteome</keyword>
<sequence length="156" mass="17039">MTSDEAPLPSNFHTIPAGRRSHTMDVHYTQGGSLLGTVSTLHFWHQIIVALKTTIQRNNVINRSSLNETIFSNIGQPENWITPALPWHPGPLNGSHCNISSTEAGVLAAITGHFQTPSGGRIQAPNTIHAREARTRLLFRRLLIRVLAVSPGGIQT</sequence>
<proteinExistence type="predicted"/>
<name>A0A4Y2BGU7_ARAVE</name>
<accession>A0A4Y2BGU7</accession>